<evidence type="ECO:0000256" key="8">
    <source>
        <dbReference type="ARBA" id="ARBA00037998"/>
    </source>
</evidence>
<sequence length="292" mass="29002">MGLSGLVNPYTITALDGVAYGLLLFVIAAGLTLIFGVAGVFSMAHGTLYLAGAYIAWQLADGGWVGLGLALAAAVLIGAVGGAGLAAAVRPLTDRPLDQVLATLGVAYIAADGFSTVFGAEPRSVDPPRALAGSVSLGDYQYPVYRLGFIAVAALIVVLLIWVVERSRAGAVVRAVVADPGMAEATGLRTRTARTAVLVGGGVLAVTAGVLGAQVIGPAPGVDTTILVYSLIVCVVGGLGSIRGALLAALGVGQVLTLGVALVPGAAAFVLAAAMLVALTVRHRPAFAGRPA</sequence>
<evidence type="ECO:0000256" key="7">
    <source>
        <dbReference type="ARBA" id="ARBA00023136"/>
    </source>
</evidence>
<evidence type="ECO:0000256" key="5">
    <source>
        <dbReference type="ARBA" id="ARBA00022970"/>
    </source>
</evidence>
<keyword evidence="11" id="KW-1185">Reference proteome</keyword>
<comment type="subcellular location">
    <subcellularLocation>
        <location evidence="1">Cell membrane</location>
        <topology evidence="1">Multi-pass membrane protein</topology>
    </subcellularLocation>
</comment>
<comment type="caution">
    <text evidence="10">The sequence shown here is derived from an EMBL/GenBank/DDBJ whole genome shotgun (WGS) entry which is preliminary data.</text>
</comment>
<feature type="transmembrane region" description="Helical" evidence="9">
    <location>
        <begin position="228"/>
        <end position="248"/>
    </location>
</feature>
<evidence type="ECO:0000313" key="10">
    <source>
        <dbReference type="EMBL" id="RQX05465.1"/>
    </source>
</evidence>
<dbReference type="GO" id="GO:0006865">
    <property type="term" value="P:amino acid transport"/>
    <property type="evidence" value="ECO:0007669"/>
    <property type="project" value="UniProtKB-KW"/>
</dbReference>
<dbReference type="OrthoDB" id="9814461at2"/>
<keyword evidence="3" id="KW-1003">Cell membrane</keyword>
<keyword evidence="7 9" id="KW-0472">Membrane</keyword>
<feature type="transmembrane region" description="Helical" evidence="9">
    <location>
        <begin position="196"/>
        <end position="216"/>
    </location>
</feature>
<keyword evidence="4 9" id="KW-0812">Transmembrane</keyword>
<dbReference type="InterPro" id="IPR052157">
    <property type="entry name" value="BCAA_transport_permease"/>
</dbReference>
<protein>
    <submittedName>
        <fullName evidence="10">Branched-chain amino acid ABC transporter permease</fullName>
    </submittedName>
</protein>
<comment type="similarity">
    <text evidence="8">Belongs to the binding-protein-dependent transport system permease family. LivHM subfamily.</text>
</comment>
<organism evidence="10 11">
    <name type="scientific">Micromonospora inaquosa</name>
    <dbReference type="NCBI Taxonomy" id="2203716"/>
    <lineage>
        <taxon>Bacteria</taxon>
        <taxon>Bacillati</taxon>
        <taxon>Actinomycetota</taxon>
        <taxon>Actinomycetes</taxon>
        <taxon>Micromonosporales</taxon>
        <taxon>Micromonosporaceae</taxon>
        <taxon>Micromonospora</taxon>
    </lineage>
</organism>
<keyword evidence="6 9" id="KW-1133">Transmembrane helix</keyword>
<dbReference type="RefSeq" id="WP_124771787.1">
    <property type="nucleotide sequence ID" value="NZ_QGSZ01000156.1"/>
</dbReference>
<evidence type="ECO:0000256" key="6">
    <source>
        <dbReference type="ARBA" id="ARBA00022989"/>
    </source>
</evidence>
<accession>A0A3N9WX62</accession>
<keyword evidence="5" id="KW-0029">Amino-acid transport</keyword>
<feature type="transmembrane region" description="Helical" evidence="9">
    <location>
        <begin position="64"/>
        <end position="88"/>
    </location>
</feature>
<evidence type="ECO:0000256" key="9">
    <source>
        <dbReference type="SAM" id="Phobius"/>
    </source>
</evidence>
<dbReference type="GO" id="GO:0022857">
    <property type="term" value="F:transmembrane transporter activity"/>
    <property type="evidence" value="ECO:0007669"/>
    <property type="project" value="InterPro"/>
</dbReference>
<reference evidence="10 11" key="1">
    <citation type="submission" date="2018-05" db="EMBL/GenBank/DDBJ databases">
        <title>Micromonospora from Atacama Desert.</title>
        <authorList>
            <person name="Carro L."/>
            <person name="Goodfellow M."/>
            <person name="Klenk H.-P."/>
        </authorList>
    </citation>
    <scope>NUCLEOTIDE SEQUENCE [LARGE SCALE GENOMIC DNA]</scope>
    <source>
        <strain evidence="10 11">LB39</strain>
    </source>
</reference>
<evidence type="ECO:0000256" key="4">
    <source>
        <dbReference type="ARBA" id="ARBA00022692"/>
    </source>
</evidence>
<gene>
    <name evidence="10" type="ORF">DLJ59_07590</name>
</gene>
<evidence type="ECO:0000256" key="3">
    <source>
        <dbReference type="ARBA" id="ARBA00022475"/>
    </source>
</evidence>
<dbReference type="AlphaFoldDB" id="A0A3N9WX62"/>
<feature type="transmembrane region" description="Helical" evidence="9">
    <location>
        <begin position="144"/>
        <end position="164"/>
    </location>
</feature>
<dbReference type="InterPro" id="IPR001851">
    <property type="entry name" value="ABC_transp_permease"/>
</dbReference>
<proteinExistence type="inferred from homology"/>
<evidence type="ECO:0000313" key="11">
    <source>
        <dbReference type="Proteomes" id="UP000282312"/>
    </source>
</evidence>
<feature type="transmembrane region" description="Helical" evidence="9">
    <location>
        <begin position="255"/>
        <end position="281"/>
    </location>
</feature>
<evidence type="ECO:0000256" key="1">
    <source>
        <dbReference type="ARBA" id="ARBA00004651"/>
    </source>
</evidence>
<dbReference type="Pfam" id="PF02653">
    <property type="entry name" value="BPD_transp_2"/>
    <property type="match status" value="1"/>
</dbReference>
<keyword evidence="2" id="KW-0813">Transport</keyword>
<dbReference type="CDD" id="cd06582">
    <property type="entry name" value="TM_PBP1_LivH_like"/>
    <property type="match status" value="1"/>
</dbReference>
<dbReference type="GO" id="GO:0005886">
    <property type="term" value="C:plasma membrane"/>
    <property type="evidence" value="ECO:0007669"/>
    <property type="project" value="UniProtKB-SubCell"/>
</dbReference>
<dbReference type="Proteomes" id="UP000282312">
    <property type="component" value="Unassembled WGS sequence"/>
</dbReference>
<dbReference type="PANTHER" id="PTHR11795:SF442">
    <property type="entry name" value="ABC TRANSPORTER ATP-BINDING PROTEIN"/>
    <property type="match status" value="1"/>
</dbReference>
<evidence type="ECO:0000256" key="2">
    <source>
        <dbReference type="ARBA" id="ARBA00022448"/>
    </source>
</evidence>
<dbReference type="PANTHER" id="PTHR11795">
    <property type="entry name" value="BRANCHED-CHAIN AMINO ACID TRANSPORT SYSTEM PERMEASE PROTEIN LIVH"/>
    <property type="match status" value="1"/>
</dbReference>
<feature type="transmembrane region" description="Helical" evidence="9">
    <location>
        <begin position="20"/>
        <end position="44"/>
    </location>
</feature>
<dbReference type="EMBL" id="QGSZ01000156">
    <property type="protein sequence ID" value="RQX05465.1"/>
    <property type="molecule type" value="Genomic_DNA"/>
</dbReference>
<name>A0A3N9WX62_9ACTN</name>